<evidence type="ECO:0008006" key="3">
    <source>
        <dbReference type="Google" id="ProtNLM"/>
    </source>
</evidence>
<keyword evidence="2" id="KW-1185">Reference proteome</keyword>
<dbReference type="AlphaFoldDB" id="A0A919EAL0"/>
<dbReference type="EMBL" id="BNBI01000027">
    <property type="protein sequence ID" value="GHF35440.1"/>
    <property type="molecule type" value="Genomic_DNA"/>
</dbReference>
<accession>A0A919EAL0</accession>
<sequence>MTVPSEVPGTTQSVDGLAVGQLTGFRGSDEIPVPPEAVLIAARTAPDHWFYLTDPSWRGANPAPSWAVLGRWRSDAAGEIVEWEENEAYRPSPEALGWPEPADALDTAIRRAATGSGPVEEVPRLLARTELVVLLGPEGEPAVTTAPDDSPAVAVFTMSPDLAGVELPDHETMSASDLLSRLPADAYQLLCLSPTAPVSMIVTVSDLREALGDEDARVPTRSR</sequence>
<protein>
    <recommendedName>
        <fullName evidence="3">Type VII secretion system-associated protein</fullName>
    </recommendedName>
</protein>
<dbReference type="Proteomes" id="UP000630718">
    <property type="component" value="Unassembled WGS sequence"/>
</dbReference>
<dbReference type="RefSeq" id="WP_190208608.1">
    <property type="nucleotide sequence ID" value="NZ_BNBI01000027.1"/>
</dbReference>
<dbReference type="InterPro" id="IPR047659">
    <property type="entry name" value="T7SS_assoc"/>
</dbReference>
<reference evidence="1" key="1">
    <citation type="journal article" date="2014" name="Int. J. Syst. Evol. Microbiol.">
        <title>Complete genome sequence of Corynebacterium casei LMG S-19264T (=DSM 44701T), isolated from a smear-ripened cheese.</title>
        <authorList>
            <consortium name="US DOE Joint Genome Institute (JGI-PGF)"/>
            <person name="Walter F."/>
            <person name="Albersmeier A."/>
            <person name="Kalinowski J."/>
            <person name="Ruckert C."/>
        </authorList>
    </citation>
    <scope>NUCLEOTIDE SEQUENCE</scope>
    <source>
        <strain evidence="1">JCM 4477</strain>
    </source>
</reference>
<name>A0A919EAL0_9ACTN</name>
<comment type="caution">
    <text evidence="1">The sequence shown here is derived from an EMBL/GenBank/DDBJ whole genome shotgun (WGS) entry which is preliminary data.</text>
</comment>
<evidence type="ECO:0000313" key="1">
    <source>
        <dbReference type="EMBL" id="GHF35440.1"/>
    </source>
</evidence>
<organism evidence="1 2">
    <name type="scientific">Streptomyces fumanus</name>
    <dbReference type="NCBI Taxonomy" id="67302"/>
    <lineage>
        <taxon>Bacteria</taxon>
        <taxon>Bacillati</taxon>
        <taxon>Actinomycetota</taxon>
        <taxon>Actinomycetes</taxon>
        <taxon>Kitasatosporales</taxon>
        <taxon>Streptomycetaceae</taxon>
        <taxon>Streptomyces</taxon>
    </lineage>
</organism>
<dbReference type="NCBIfam" id="NF033532">
    <property type="entry name" value="lone7para_assoc"/>
    <property type="match status" value="1"/>
</dbReference>
<reference evidence="1" key="2">
    <citation type="submission" date="2020-09" db="EMBL/GenBank/DDBJ databases">
        <authorList>
            <person name="Sun Q."/>
            <person name="Ohkuma M."/>
        </authorList>
    </citation>
    <scope>NUCLEOTIDE SEQUENCE</scope>
    <source>
        <strain evidence="1">JCM 4477</strain>
    </source>
</reference>
<proteinExistence type="predicted"/>
<gene>
    <name evidence="1" type="ORF">GCM10018772_71010</name>
</gene>
<evidence type="ECO:0000313" key="2">
    <source>
        <dbReference type="Proteomes" id="UP000630718"/>
    </source>
</evidence>